<name>A0A4Y7PL92_9AGAM</name>
<evidence type="ECO:0000313" key="2">
    <source>
        <dbReference type="EMBL" id="TDL15826.1"/>
    </source>
</evidence>
<evidence type="ECO:0008006" key="4">
    <source>
        <dbReference type="Google" id="ProtNLM"/>
    </source>
</evidence>
<dbReference type="AlphaFoldDB" id="A0A4Y7PL92"/>
<dbReference type="Proteomes" id="UP000294933">
    <property type="component" value="Unassembled WGS sequence"/>
</dbReference>
<dbReference type="Gene3D" id="3.80.10.10">
    <property type="entry name" value="Ribonuclease Inhibitor"/>
    <property type="match status" value="1"/>
</dbReference>
<dbReference type="InterPro" id="IPR032675">
    <property type="entry name" value="LRR_dom_sf"/>
</dbReference>
<feature type="compositionally biased region" description="Acidic residues" evidence="1">
    <location>
        <begin position="537"/>
        <end position="546"/>
    </location>
</feature>
<proteinExistence type="predicted"/>
<evidence type="ECO:0000313" key="3">
    <source>
        <dbReference type="Proteomes" id="UP000294933"/>
    </source>
</evidence>
<accession>A0A4Y7PL92</accession>
<feature type="compositionally biased region" description="Acidic residues" evidence="1">
    <location>
        <begin position="487"/>
        <end position="509"/>
    </location>
</feature>
<dbReference type="OrthoDB" id="3258555at2759"/>
<feature type="region of interest" description="Disordered" evidence="1">
    <location>
        <begin position="484"/>
        <end position="546"/>
    </location>
</feature>
<dbReference type="VEuPathDB" id="FungiDB:BD410DRAFT_902391"/>
<evidence type="ECO:0000256" key="1">
    <source>
        <dbReference type="SAM" id="MobiDB-lite"/>
    </source>
</evidence>
<dbReference type="EMBL" id="ML170261">
    <property type="protein sequence ID" value="TDL15826.1"/>
    <property type="molecule type" value="Genomic_DNA"/>
</dbReference>
<sequence length="546" mass="62277">MSTINVEQGGDLTNLLSQASQISINLQRDYRQLADENVVLRHKVTELEEEVQYLRQSLGSTGQPTTGSTGIGPFTPRSISSLSVEIILMIFAVLLPEEDTPHCETSAWMVAFSAKFAFLRVCRLWYNSCIDRLYEHVHLSRLAQLPRLVRTLEASGTKWLARSILRVDLNFFVPNGWEKLYSQDLRRFLSLCPSIRSMDHSLSYDGQAKQGPVIYSTLAMFLNNITFLNLGHDGMSFEIQCRLISSLTRLRELEFHPGILDNSPEDYTQNFTATLPHLISLIIFLDNGTCRSIRHLTLWTIPSIRRLCVTITSDDPGEAIQLLHGLCSAHGANMTFFNLTLSSIPNASILANLATHFPKIEHLAFHPAYEQILHYPAMPFLLQIDFMDPSRTGLEHHLRFIAESRDSHFPSLKVIRIFDVVYLGDPTNYVFVPRPYLDMLRNWTEVAKTLGIELQNNRGDALEIHRDYPEVDRGSDLAKLLEHEHENDLEEENDDTYESPTSEDDDSFSDSDVSLANHAEDEPEMDHDTVLRLWDEERQDEGDDES</sequence>
<gene>
    <name evidence="2" type="ORF">BD410DRAFT_902391</name>
</gene>
<protein>
    <recommendedName>
        <fullName evidence="4">F-box domain-containing protein</fullName>
    </recommendedName>
</protein>
<organism evidence="2 3">
    <name type="scientific">Rickenella mellea</name>
    <dbReference type="NCBI Taxonomy" id="50990"/>
    <lineage>
        <taxon>Eukaryota</taxon>
        <taxon>Fungi</taxon>
        <taxon>Dikarya</taxon>
        <taxon>Basidiomycota</taxon>
        <taxon>Agaricomycotina</taxon>
        <taxon>Agaricomycetes</taxon>
        <taxon>Hymenochaetales</taxon>
        <taxon>Rickenellaceae</taxon>
        <taxon>Rickenella</taxon>
    </lineage>
</organism>
<reference evidence="2 3" key="1">
    <citation type="submission" date="2018-06" db="EMBL/GenBank/DDBJ databases">
        <title>A transcriptomic atlas of mushroom development highlights an independent origin of complex multicellularity.</title>
        <authorList>
            <consortium name="DOE Joint Genome Institute"/>
            <person name="Krizsan K."/>
            <person name="Almasi E."/>
            <person name="Merenyi Z."/>
            <person name="Sahu N."/>
            <person name="Viragh M."/>
            <person name="Koszo T."/>
            <person name="Mondo S."/>
            <person name="Kiss B."/>
            <person name="Balint B."/>
            <person name="Kues U."/>
            <person name="Barry K."/>
            <person name="Hegedus J.C."/>
            <person name="Henrissat B."/>
            <person name="Johnson J."/>
            <person name="Lipzen A."/>
            <person name="Ohm R."/>
            <person name="Nagy I."/>
            <person name="Pangilinan J."/>
            <person name="Yan J."/>
            <person name="Xiong Y."/>
            <person name="Grigoriev I.V."/>
            <person name="Hibbett D.S."/>
            <person name="Nagy L.G."/>
        </authorList>
    </citation>
    <scope>NUCLEOTIDE SEQUENCE [LARGE SCALE GENOMIC DNA]</scope>
    <source>
        <strain evidence="2 3">SZMC22713</strain>
    </source>
</reference>
<keyword evidence="3" id="KW-1185">Reference proteome</keyword>
<feature type="compositionally biased region" description="Basic and acidic residues" evidence="1">
    <location>
        <begin position="526"/>
        <end position="536"/>
    </location>
</feature>